<dbReference type="Proteomes" id="UP000265618">
    <property type="component" value="Unassembled WGS sequence"/>
</dbReference>
<evidence type="ECO:0008006" key="3">
    <source>
        <dbReference type="Google" id="ProtNLM"/>
    </source>
</evidence>
<feature type="non-terminal residue" evidence="1">
    <location>
        <position position="1"/>
    </location>
</feature>
<name>A0A9K3GNX4_9EUKA</name>
<evidence type="ECO:0000313" key="2">
    <source>
        <dbReference type="Proteomes" id="UP000265618"/>
    </source>
</evidence>
<accession>A0A9K3GNX4</accession>
<comment type="caution">
    <text evidence="1">The sequence shown here is derived from an EMBL/GenBank/DDBJ whole genome shotgun (WGS) entry which is preliminary data.</text>
</comment>
<evidence type="ECO:0000313" key="1">
    <source>
        <dbReference type="EMBL" id="GIQ89231.1"/>
    </source>
</evidence>
<dbReference type="AlphaFoldDB" id="A0A9K3GNX4"/>
<organism evidence="1 2">
    <name type="scientific">Kipferlia bialata</name>
    <dbReference type="NCBI Taxonomy" id="797122"/>
    <lineage>
        <taxon>Eukaryota</taxon>
        <taxon>Metamonada</taxon>
        <taxon>Carpediemonas-like organisms</taxon>
        <taxon>Kipferlia</taxon>
    </lineage>
</organism>
<sequence length="101" mass="11157">PIALAFSELMVMFAIEEGTARRALLVRSGAASALYRCMLTYPRDEDVMSTAVHAVYLLSKEESTRALLMESGCKQLAIGASEFLDLPDMLRHVIEIVNHLS</sequence>
<proteinExistence type="predicted"/>
<reference evidence="1 2" key="1">
    <citation type="journal article" date="2018" name="PLoS ONE">
        <title>The draft genome of Kipferlia bialata reveals reductive genome evolution in fornicate parasites.</title>
        <authorList>
            <person name="Tanifuji G."/>
            <person name="Takabayashi S."/>
            <person name="Kume K."/>
            <person name="Takagi M."/>
            <person name="Nakayama T."/>
            <person name="Kamikawa R."/>
            <person name="Inagaki Y."/>
            <person name="Hashimoto T."/>
        </authorList>
    </citation>
    <scope>NUCLEOTIDE SEQUENCE [LARGE SCALE GENOMIC DNA]</scope>
    <source>
        <strain evidence="1">NY0173</strain>
    </source>
</reference>
<keyword evidence="2" id="KW-1185">Reference proteome</keyword>
<protein>
    <recommendedName>
        <fullName evidence="3">Armadillo-like helical</fullName>
    </recommendedName>
</protein>
<dbReference type="EMBL" id="BDIP01004826">
    <property type="protein sequence ID" value="GIQ89231.1"/>
    <property type="molecule type" value="Genomic_DNA"/>
</dbReference>
<gene>
    <name evidence="1" type="ORF">KIPB_011651</name>
</gene>